<sequence>MNLKSFVLRTDEIVVFHDINPSAPVHLLVVPTKHCDGIGDAGENILGKLLMVANQVAKDVGLTNGYRIIVNEGVDGGKLVPHLHLHVLGGKKFL</sequence>
<protein>
    <submittedName>
        <fullName evidence="5">Histidine triad nucleotide-binding protein 1</fullName>
    </submittedName>
</protein>
<name>A0A0G1HYB8_UNCK3</name>
<proteinExistence type="predicted"/>
<dbReference type="PROSITE" id="PS51084">
    <property type="entry name" value="HIT_2"/>
    <property type="match status" value="1"/>
</dbReference>
<feature type="short sequence motif" description="Histidine triad motif" evidence="2 3">
    <location>
        <begin position="82"/>
        <end position="86"/>
    </location>
</feature>
<dbReference type="PANTHER" id="PTHR23089">
    <property type="entry name" value="HISTIDINE TRIAD HIT PROTEIN"/>
    <property type="match status" value="1"/>
</dbReference>
<organism evidence="5 6">
    <name type="scientific">candidate division Kazan bacterium GW2011_GWA1_44_22</name>
    <dbReference type="NCBI Taxonomy" id="1620410"/>
    <lineage>
        <taxon>Bacteria</taxon>
        <taxon>Bacteria division Kazan-3B-28</taxon>
    </lineage>
</organism>
<feature type="active site" description="Tele-AMP-histidine intermediate" evidence="1">
    <location>
        <position position="84"/>
    </location>
</feature>
<dbReference type="AlphaFoldDB" id="A0A0G1HYB8"/>
<dbReference type="InterPro" id="IPR011146">
    <property type="entry name" value="HIT-like"/>
</dbReference>
<dbReference type="Pfam" id="PF01230">
    <property type="entry name" value="HIT"/>
    <property type="match status" value="1"/>
</dbReference>
<reference evidence="5 6" key="1">
    <citation type="journal article" date="2015" name="Nature">
        <title>rRNA introns, odd ribosomes, and small enigmatic genomes across a large radiation of phyla.</title>
        <authorList>
            <person name="Brown C.T."/>
            <person name="Hug L.A."/>
            <person name="Thomas B.C."/>
            <person name="Sharon I."/>
            <person name="Castelle C.J."/>
            <person name="Singh A."/>
            <person name="Wilkins M.J."/>
            <person name="Williams K.H."/>
            <person name="Banfield J.F."/>
        </authorList>
    </citation>
    <scope>NUCLEOTIDE SEQUENCE [LARGE SCALE GENOMIC DNA]</scope>
</reference>
<dbReference type="PRINTS" id="PR00332">
    <property type="entry name" value="HISTRIAD"/>
</dbReference>
<dbReference type="InterPro" id="IPR036265">
    <property type="entry name" value="HIT-like_sf"/>
</dbReference>
<dbReference type="Gene3D" id="3.30.428.10">
    <property type="entry name" value="HIT-like"/>
    <property type="match status" value="1"/>
</dbReference>
<evidence type="ECO:0000259" key="4">
    <source>
        <dbReference type="PROSITE" id="PS51084"/>
    </source>
</evidence>
<evidence type="ECO:0000256" key="1">
    <source>
        <dbReference type="PIRSR" id="PIRSR601310-1"/>
    </source>
</evidence>
<dbReference type="SUPFAM" id="SSF54197">
    <property type="entry name" value="HIT-like"/>
    <property type="match status" value="1"/>
</dbReference>
<evidence type="ECO:0000313" key="6">
    <source>
        <dbReference type="Proteomes" id="UP000034752"/>
    </source>
</evidence>
<dbReference type="GO" id="GO:0003824">
    <property type="term" value="F:catalytic activity"/>
    <property type="evidence" value="ECO:0007669"/>
    <property type="project" value="InterPro"/>
</dbReference>
<dbReference type="EMBL" id="LCIJ01000023">
    <property type="protein sequence ID" value="KKT51950.1"/>
    <property type="molecule type" value="Genomic_DNA"/>
</dbReference>
<dbReference type="InterPro" id="IPR001310">
    <property type="entry name" value="Histidine_triad_HIT"/>
</dbReference>
<comment type="caution">
    <text evidence="5">The sequence shown here is derived from an EMBL/GenBank/DDBJ whole genome shotgun (WGS) entry which is preliminary data.</text>
</comment>
<evidence type="ECO:0000313" key="5">
    <source>
        <dbReference type="EMBL" id="KKT51950.1"/>
    </source>
</evidence>
<evidence type="ECO:0000256" key="2">
    <source>
        <dbReference type="PIRSR" id="PIRSR601310-3"/>
    </source>
</evidence>
<accession>A0A0G1HYB8</accession>
<gene>
    <name evidence="5" type="ORF">VE96_C0023G0017</name>
</gene>
<dbReference type="Proteomes" id="UP000034752">
    <property type="component" value="Unassembled WGS sequence"/>
</dbReference>
<evidence type="ECO:0000256" key="3">
    <source>
        <dbReference type="PROSITE-ProRule" id="PRU00464"/>
    </source>
</evidence>
<feature type="domain" description="HIT" evidence="4">
    <location>
        <begin position="1"/>
        <end position="94"/>
    </location>
</feature>